<accession>A0A1H3CNJ8</accession>
<keyword evidence="3" id="KW-1185">Reference proteome</keyword>
<feature type="region of interest" description="Disordered" evidence="1">
    <location>
        <begin position="120"/>
        <end position="149"/>
    </location>
</feature>
<protein>
    <submittedName>
        <fullName evidence="2">Uncharacterized protein</fullName>
    </submittedName>
</protein>
<evidence type="ECO:0000313" key="2">
    <source>
        <dbReference type="EMBL" id="SDX55686.1"/>
    </source>
</evidence>
<proteinExistence type="predicted"/>
<dbReference type="EMBL" id="FNNZ01000036">
    <property type="protein sequence ID" value="SDX55686.1"/>
    <property type="molecule type" value="Genomic_DNA"/>
</dbReference>
<dbReference type="AlphaFoldDB" id="A0A1H3CNJ8"/>
<organism evidence="2 3">
    <name type="scientific">Thiocapsa roseopersicina</name>
    <dbReference type="NCBI Taxonomy" id="1058"/>
    <lineage>
        <taxon>Bacteria</taxon>
        <taxon>Pseudomonadati</taxon>
        <taxon>Pseudomonadota</taxon>
        <taxon>Gammaproteobacteria</taxon>
        <taxon>Chromatiales</taxon>
        <taxon>Chromatiaceae</taxon>
        <taxon>Thiocapsa</taxon>
    </lineage>
</organism>
<dbReference type="OrthoDB" id="9969054at2"/>
<reference evidence="3" key="1">
    <citation type="submission" date="2016-10" db="EMBL/GenBank/DDBJ databases">
        <authorList>
            <person name="Varghese N."/>
            <person name="Submissions S."/>
        </authorList>
    </citation>
    <scope>NUCLEOTIDE SEQUENCE [LARGE SCALE GENOMIC DNA]</scope>
    <source>
        <strain evidence="3">DSM 217</strain>
    </source>
</reference>
<dbReference type="STRING" id="1058.SAMN05421783_13610"/>
<feature type="compositionally biased region" description="Low complexity" evidence="1">
    <location>
        <begin position="123"/>
        <end position="149"/>
    </location>
</feature>
<evidence type="ECO:0000256" key="1">
    <source>
        <dbReference type="SAM" id="MobiDB-lite"/>
    </source>
</evidence>
<dbReference type="Proteomes" id="UP000198816">
    <property type="component" value="Unassembled WGS sequence"/>
</dbReference>
<evidence type="ECO:0000313" key="3">
    <source>
        <dbReference type="Proteomes" id="UP000198816"/>
    </source>
</evidence>
<name>A0A1H3CNJ8_THIRO</name>
<gene>
    <name evidence="2" type="ORF">SAMN05421783_13610</name>
</gene>
<dbReference type="RefSeq" id="WP_139192010.1">
    <property type="nucleotide sequence ID" value="NZ_FNNZ01000036.1"/>
</dbReference>
<sequence>MTTSNQDRAPRRGVARPVELGEGCTATVRELCVRDVRRIVALTTPEQLTRPIRELVRENLPELLDLLGEALELPDGTSVDDLSLSDCEAIGTAWWEMHERFFSPLASLARHALAAGLVPPTPASSTAPVSRIPSSADTATSETTTGPST</sequence>